<keyword evidence="2 6" id="KW-0349">Heme</keyword>
<evidence type="ECO:0000256" key="1">
    <source>
        <dbReference type="ARBA" id="ARBA00022448"/>
    </source>
</evidence>
<dbReference type="Proteomes" id="UP000199169">
    <property type="component" value="Unassembled WGS sequence"/>
</dbReference>
<keyword evidence="3 6" id="KW-0479">Metal-binding</keyword>
<dbReference type="GO" id="GO:0020037">
    <property type="term" value="F:heme binding"/>
    <property type="evidence" value="ECO:0007669"/>
    <property type="project" value="InterPro"/>
</dbReference>
<protein>
    <submittedName>
        <fullName evidence="9">Cytochrome c family protein</fullName>
    </submittedName>
</protein>
<evidence type="ECO:0000256" key="4">
    <source>
        <dbReference type="ARBA" id="ARBA00022982"/>
    </source>
</evidence>
<reference evidence="9 10" key="1">
    <citation type="submission" date="2016-06" db="EMBL/GenBank/DDBJ databases">
        <authorList>
            <person name="Kjaerup R.B."/>
            <person name="Dalgaard T.S."/>
            <person name="Juul-Madsen H.R."/>
        </authorList>
    </citation>
    <scope>NUCLEOTIDE SEQUENCE [LARGE SCALE GENOMIC DNA]</scope>
    <source>
        <strain evidence="9">3</strain>
    </source>
</reference>
<keyword evidence="4" id="KW-0249">Electron transport</keyword>
<accession>A0A1A8XZ59</accession>
<evidence type="ECO:0000256" key="3">
    <source>
        <dbReference type="ARBA" id="ARBA00022723"/>
    </source>
</evidence>
<evidence type="ECO:0000256" key="7">
    <source>
        <dbReference type="SAM" id="SignalP"/>
    </source>
</evidence>
<dbReference type="InterPro" id="IPR051811">
    <property type="entry name" value="Cytochrome_c550/c551-like"/>
</dbReference>
<evidence type="ECO:0000313" key="9">
    <source>
        <dbReference type="EMBL" id="SBT09353.1"/>
    </source>
</evidence>
<dbReference type="PANTHER" id="PTHR37823:SF1">
    <property type="entry name" value="CYTOCHROME C-553-LIKE"/>
    <property type="match status" value="1"/>
</dbReference>
<dbReference type="InterPro" id="IPR009056">
    <property type="entry name" value="Cyt_c-like_dom"/>
</dbReference>
<dbReference type="GO" id="GO:0046872">
    <property type="term" value="F:metal ion binding"/>
    <property type="evidence" value="ECO:0007669"/>
    <property type="project" value="UniProtKB-KW"/>
</dbReference>
<dbReference type="STRING" id="1860102.ACCAA_70007"/>
<organism evidence="9 10">
    <name type="scientific">Candidatus Accumulibacter aalborgensis</name>
    <dbReference type="NCBI Taxonomy" id="1860102"/>
    <lineage>
        <taxon>Bacteria</taxon>
        <taxon>Pseudomonadati</taxon>
        <taxon>Pseudomonadota</taxon>
        <taxon>Betaproteobacteria</taxon>
        <taxon>Candidatus Accumulibacter</taxon>
    </lineage>
</organism>
<sequence>MRLLGGMALLLSLHLGAAELVLDLQTGPLTLNSTGLLNHPKAQDILVPRDVSYQRSMQYRAVPMAELLRGIAPTAHLQILSSDGFSAELRAAPLLQSEGAQAWLAVEDPASPWPALGPGKPSAGPFYLVWKNPAEGDIGPEQWPFQIARVRQIAPLQERFPALFPAASASAEEQAGFVQFQKNCLACHRLNRAGDSAFGPDLNIPHSPTEYLAGDFLRRYIRDPQSMRRWPEGRMSGFSRDALKDRELDQLIAYLRHMAGRKDKP</sequence>
<feature type="signal peptide" evidence="7">
    <location>
        <begin position="1"/>
        <end position="17"/>
    </location>
</feature>
<name>A0A1A8XZ59_9PROT</name>
<dbReference type="SUPFAM" id="SSF46626">
    <property type="entry name" value="Cytochrome c"/>
    <property type="match status" value="1"/>
</dbReference>
<keyword evidence="10" id="KW-1185">Reference proteome</keyword>
<dbReference type="AlphaFoldDB" id="A0A1A8XZ59"/>
<dbReference type="InterPro" id="IPR036909">
    <property type="entry name" value="Cyt_c-like_dom_sf"/>
</dbReference>
<dbReference type="Gene3D" id="1.10.760.10">
    <property type="entry name" value="Cytochrome c-like domain"/>
    <property type="match status" value="1"/>
</dbReference>
<dbReference type="PANTHER" id="PTHR37823">
    <property type="entry name" value="CYTOCHROME C-553-LIKE"/>
    <property type="match status" value="1"/>
</dbReference>
<keyword evidence="1" id="KW-0813">Transport</keyword>
<evidence type="ECO:0000256" key="2">
    <source>
        <dbReference type="ARBA" id="ARBA00022617"/>
    </source>
</evidence>
<dbReference type="GO" id="GO:0009055">
    <property type="term" value="F:electron transfer activity"/>
    <property type="evidence" value="ECO:0007669"/>
    <property type="project" value="InterPro"/>
</dbReference>
<feature type="domain" description="Cytochrome c" evidence="8">
    <location>
        <begin position="171"/>
        <end position="259"/>
    </location>
</feature>
<dbReference type="Pfam" id="PF00034">
    <property type="entry name" value="Cytochrom_C"/>
    <property type="match status" value="1"/>
</dbReference>
<feature type="chain" id="PRO_5008381931" evidence="7">
    <location>
        <begin position="18"/>
        <end position="265"/>
    </location>
</feature>
<proteinExistence type="predicted"/>
<evidence type="ECO:0000256" key="6">
    <source>
        <dbReference type="PROSITE-ProRule" id="PRU00433"/>
    </source>
</evidence>
<evidence type="ECO:0000259" key="8">
    <source>
        <dbReference type="PROSITE" id="PS51007"/>
    </source>
</evidence>
<keyword evidence="5 6" id="KW-0408">Iron</keyword>
<evidence type="ECO:0000313" key="10">
    <source>
        <dbReference type="Proteomes" id="UP000199169"/>
    </source>
</evidence>
<gene>
    <name evidence="9" type="ORF">ACCAA_70007</name>
</gene>
<keyword evidence="7" id="KW-0732">Signal</keyword>
<dbReference type="PROSITE" id="PS51007">
    <property type="entry name" value="CYTC"/>
    <property type="match status" value="1"/>
</dbReference>
<evidence type="ECO:0000256" key="5">
    <source>
        <dbReference type="ARBA" id="ARBA00023004"/>
    </source>
</evidence>
<dbReference type="EMBL" id="FLQX01000149">
    <property type="protein sequence ID" value="SBT09353.1"/>
    <property type="molecule type" value="Genomic_DNA"/>
</dbReference>